<evidence type="ECO:0000256" key="1">
    <source>
        <dbReference type="SAM" id="Coils"/>
    </source>
</evidence>
<feature type="compositionally biased region" description="Low complexity" evidence="2">
    <location>
        <begin position="28"/>
        <end position="44"/>
    </location>
</feature>
<evidence type="ECO:0000256" key="2">
    <source>
        <dbReference type="SAM" id="MobiDB-lite"/>
    </source>
</evidence>
<reference evidence="3 4" key="1">
    <citation type="submission" date="2015-12" db="EMBL/GenBank/DDBJ databases">
        <title>Draft genome sequence of Moniliophthora roreri, the causal agent of frosty pod rot of cacao.</title>
        <authorList>
            <person name="Aime M.C."/>
            <person name="Diaz-Valderrama J.R."/>
            <person name="Kijpornyongpan T."/>
            <person name="Phillips-Mora W."/>
        </authorList>
    </citation>
    <scope>NUCLEOTIDE SEQUENCE [LARGE SCALE GENOMIC DNA]</scope>
    <source>
        <strain evidence="3 4">MCA 2952</strain>
    </source>
</reference>
<evidence type="ECO:0000313" key="4">
    <source>
        <dbReference type="Proteomes" id="UP000054988"/>
    </source>
</evidence>
<dbReference type="PANTHER" id="PTHR13621">
    <property type="entry name" value="PROLINE-RICH PROTEIN PRCC"/>
    <property type="match status" value="1"/>
</dbReference>
<comment type="caution">
    <text evidence="3">The sequence shown here is derived from an EMBL/GenBank/DDBJ whole genome shotgun (WGS) entry which is preliminary data.</text>
</comment>
<dbReference type="EMBL" id="LATX01000271">
    <property type="protein sequence ID" value="KTB46701.1"/>
    <property type="molecule type" value="Genomic_DNA"/>
</dbReference>
<sequence length="414" mass="44512">MLGLEGYGSGSDSDDNTLQAPPPKLKKPTTTVKSSSSLSLPAPSGGTKAKRKVAIGLPELKPAENEDQVDDGERAAKKPRLEAGAGRSSLLSMLPAPKQKAPVLPAPERVLGAGKGPGLVFNARPAASAPHENGEEAQDDDGDEGSIQKDNSAAAPPSSTSSSSVAFLPPSLKKGRSNISLEEGKSRAPPRTVPSKPAAPAVDFFSLGSSSTSPAPNVPSSPSSSVTISSAPDLPTFEPPEPSMNDPYPGYYQLPSGQWAAHDPVVYEKFRKKWENEYNAHVRALEKGTAKGFEAYDRGDVEEVDAAKEMEKAKEEIKEREERKAITKTAQGAPEKPKMNITASKMSGVARSRHQLATMLNEAYMNREALEEKIAEGRRNRKEAGNKYVSIGWMYHFVALIYFRRLRSELQHAP</sequence>
<keyword evidence="1" id="KW-0175">Coiled coil</keyword>
<dbReference type="PANTHER" id="PTHR13621:SF2">
    <property type="entry name" value="PROLINE-RICH PROTEIN PRCC"/>
    <property type="match status" value="1"/>
</dbReference>
<feature type="coiled-coil region" evidence="1">
    <location>
        <begin position="360"/>
        <end position="387"/>
    </location>
</feature>
<dbReference type="Pfam" id="PF10253">
    <property type="entry name" value="PRCC"/>
    <property type="match status" value="1"/>
</dbReference>
<feature type="compositionally biased region" description="Low complexity" evidence="2">
    <location>
        <begin position="209"/>
        <end position="232"/>
    </location>
</feature>
<accession>A0A0W0GDV9</accession>
<feature type="region of interest" description="Disordered" evidence="2">
    <location>
        <begin position="315"/>
        <end position="336"/>
    </location>
</feature>
<dbReference type="eggNOG" id="ENOG502S8PK">
    <property type="taxonomic scope" value="Eukaryota"/>
</dbReference>
<gene>
    <name evidence="3" type="ORF">WG66_702</name>
</gene>
<evidence type="ECO:0008006" key="5">
    <source>
        <dbReference type="Google" id="ProtNLM"/>
    </source>
</evidence>
<evidence type="ECO:0000313" key="3">
    <source>
        <dbReference type="EMBL" id="KTB46701.1"/>
    </source>
</evidence>
<protein>
    <recommendedName>
        <fullName evidence="5">Mitotic checkpoint regulator, MAD2B-interacting-domain-containing protein</fullName>
    </recommendedName>
</protein>
<dbReference type="GO" id="GO:0005634">
    <property type="term" value="C:nucleus"/>
    <property type="evidence" value="ECO:0007669"/>
    <property type="project" value="TreeGrafter"/>
</dbReference>
<feature type="region of interest" description="Disordered" evidence="2">
    <location>
        <begin position="1"/>
        <end position="249"/>
    </location>
</feature>
<feature type="compositionally biased region" description="Low complexity" evidence="2">
    <location>
        <begin position="152"/>
        <end position="171"/>
    </location>
</feature>
<name>A0A0W0GDV9_MONRR</name>
<proteinExistence type="predicted"/>
<organism evidence="3 4">
    <name type="scientific">Moniliophthora roreri</name>
    <name type="common">Frosty pod rot fungus</name>
    <name type="synonym">Monilia roreri</name>
    <dbReference type="NCBI Taxonomy" id="221103"/>
    <lineage>
        <taxon>Eukaryota</taxon>
        <taxon>Fungi</taxon>
        <taxon>Dikarya</taxon>
        <taxon>Basidiomycota</taxon>
        <taxon>Agaricomycotina</taxon>
        <taxon>Agaricomycetes</taxon>
        <taxon>Agaricomycetidae</taxon>
        <taxon>Agaricales</taxon>
        <taxon>Marasmiineae</taxon>
        <taxon>Marasmiaceae</taxon>
        <taxon>Moniliophthora</taxon>
    </lineage>
</organism>
<feature type="compositionally biased region" description="Acidic residues" evidence="2">
    <location>
        <begin position="135"/>
        <end position="144"/>
    </location>
</feature>
<feature type="compositionally biased region" description="Basic and acidic residues" evidence="2">
    <location>
        <begin position="315"/>
        <end position="325"/>
    </location>
</feature>
<dbReference type="InterPro" id="IPR018800">
    <property type="entry name" value="PRCC"/>
</dbReference>
<feature type="compositionally biased region" description="Basic and acidic residues" evidence="2">
    <location>
        <begin position="71"/>
        <end position="81"/>
    </location>
</feature>
<dbReference type="AlphaFoldDB" id="A0A0W0GDV9"/>
<dbReference type="Proteomes" id="UP000054988">
    <property type="component" value="Unassembled WGS sequence"/>
</dbReference>